<comment type="subcellular location">
    <subcellularLocation>
        <location evidence="1">Membrane</location>
        <topology evidence="1">Multi-pass membrane protein</topology>
    </subcellularLocation>
</comment>
<dbReference type="Proteomes" id="UP000041254">
    <property type="component" value="Unassembled WGS sequence"/>
</dbReference>
<dbReference type="Gene3D" id="1.10.287.70">
    <property type="match status" value="1"/>
</dbReference>
<feature type="coiled-coil region" evidence="5">
    <location>
        <begin position="392"/>
        <end position="419"/>
    </location>
</feature>
<evidence type="ECO:0000259" key="7">
    <source>
        <dbReference type="Pfam" id="PF00520"/>
    </source>
</evidence>
<dbReference type="VEuPathDB" id="CryptoDB:Vbra_3879"/>
<feature type="transmembrane region" description="Helical" evidence="6">
    <location>
        <begin position="249"/>
        <end position="269"/>
    </location>
</feature>
<feature type="transmembrane region" description="Helical" evidence="6">
    <location>
        <begin position="109"/>
        <end position="130"/>
    </location>
</feature>
<dbReference type="PhylomeDB" id="A0A0G4EIL6"/>
<feature type="transmembrane region" description="Helical" evidence="6">
    <location>
        <begin position="307"/>
        <end position="326"/>
    </location>
</feature>
<dbReference type="AlphaFoldDB" id="A0A0G4EIL6"/>
<protein>
    <recommendedName>
        <fullName evidence="7">Ion transport domain-containing protein</fullName>
    </recommendedName>
</protein>
<keyword evidence="3 6" id="KW-1133">Transmembrane helix</keyword>
<sequence>MMMAGAWPPVWLWGSVLTGSGFILLEIFQGIRLKAAYWADSWNWVDAGSSLAIIAFIAIHFAGWSEEAEVSSGIVIALLFALRLLQTASLHPASDHSYCHAVVRMFSDISMFLCLYVYILLVFAVVFTLLSSDEDHQYFGSFAKATLTLYSMTPTHTERERQSSCCWLAGCISFYGGLGDFNDALTNAIESHDTLGTVLLFTYVILSSIILLWSCRSPCAMSPPSSAAGSRHSAASTRRCRIAFSSMKAIYCTVDALLFAVAFTPIAIYRHLEKLQQCIRDEIQRRQYWTLDNTGERIQKTVQIWDAFKILGVILVMPLYLLYHYVNYVKAEESYEDTEEWKARERREARDGYKDSIDEWMEAADHHHSNFPDVMAALKHNQTSQFEMLSVLKKMETEIRKQLKQMDERRTKMESQQKEVWKQVDERLTKIEAKIN</sequence>
<gene>
    <name evidence="8" type="ORF">Vbra_3879</name>
</gene>
<evidence type="ECO:0000256" key="5">
    <source>
        <dbReference type="SAM" id="Coils"/>
    </source>
</evidence>
<accession>A0A0G4EIL6</accession>
<feature type="transmembrane region" description="Helical" evidence="6">
    <location>
        <begin position="12"/>
        <end position="31"/>
    </location>
</feature>
<evidence type="ECO:0000313" key="9">
    <source>
        <dbReference type="Proteomes" id="UP000041254"/>
    </source>
</evidence>
<feature type="domain" description="Ion transport" evidence="7">
    <location>
        <begin position="24"/>
        <end position="154"/>
    </location>
</feature>
<keyword evidence="9" id="KW-1185">Reference proteome</keyword>
<feature type="transmembrane region" description="Helical" evidence="6">
    <location>
        <begin position="43"/>
        <end position="64"/>
    </location>
</feature>
<evidence type="ECO:0000256" key="6">
    <source>
        <dbReference type="SAM" id="Phobius"/>
    </source>
</evidence>
<evidence type="ECO:0000256" key="1">
    <source>
        <dbReference type="ARBA" id="ARBA00004141"/>
    </source>
</evidence>
<proteinExistence type="predicted"/>
<reference evidence="8 9" key="1">
    <citation type="submission" date="2014-11" db="EMBL/GenBank/DDBJ databases">
        <authorList>
            <person name="Zhu J."/>
            <person name="Qi W."/>
            <person name="Song R."/>
        </authorList>
    </citation>
    <scope>NUCLEOTIDE SEQUENCE [LARGE SCALE GENOMIC DNA]</scope>
</reference>
<dbReference type="OrthoDB" id="2373987at2759"/>
<evidence type="ECO:0000256" key="2">
    <source>
        <dbReference type="ARBA" id="ARBA00022692"/>
    </source>
</evidence>
<evidence type="ECO:0000256" key="4">
    <source>
        <dbReference type="ARBA" id="ARBA00023136"/>
    </source>
</evidence>
<organism evidence="8 9">
    <name type="scientific">Vitrella brassicaformis (strain CCMP3155)</name>
    <dbReference type="NCBI Taxonomy" id="1169540"/>
    <lineage>
        <taxon>Eukaryota</taxon>
        <taxon>Sar</taxon>
        <taxon>Alveolata</taxon>
        <taxon>Colpodellida</taxon>
        <taxon>Vitrellaceae</taxon>
        <taxon>Vitrella</taxon>
    </lineage>
</organism>
<keyword evidence="2 6" id="KW-0812">Transmembrane</keyword>
<keyword evidence="4 6" id="KW-0472">Membrane</keyword>
<dbReference type="SUPFAM" id="SSF81324">
    <property type="entry name" value="Voltage-gated potassium channels"/>
    <property type="match status" value="1"/>
</dbReference>
<dbReference type="GO" id="GO:0016020">
    <property type="term" value="C:membrane"/>
    <property type="evidence" value="ECO:0007669"/>
    <property type="project" value="UniProtKB-SubCell"/>
</dbReference>
<dbReference type="InterPro" id="IPR005821">
    <property type="entry name" value="Ion_trans_dom"/>
</dbReference>
<evidence type="ECO:0000313" key="8">
    <source>
        <dbReference type="EMBL" id="CEL96843.1"/>
    </source>
</evidence>
<dbReference type="EMBL" id="CDMY01000247">
    <property type="protein sequence ID" value="CEL96843.1"/>
    <property type="molecule type" value="Genomic_DNA"/>
</dbReference>
<name>A0A0G4EIL6_VITBC</name>
<feature type="transmembrane region" description="Helical" evidence="6">
    <location>
        <begin position="195"/>
        <end position="215"/>
    </location>
</feature>
<dbReference type="Pfam" id="PF00520">
    <property type="entry name" value="Ion_trans"/>
    <property type="match status" value="1"/>
</dbReference>
<dbReference type="InParanoid" id="A0A0G4EIL6"/>
<evidence type="ECO:0000256" key="3">
    <source>
        <dbReference type="ARBA" id="ARBA00022989"/>
    </source>
</evidence>
<keyword evidence="5" id="KW-0175">Coiled coil</keyword>
<dbReference type="GO" id="GO:0005216">
    <property type="term" value="F:monoatomic ion channel activity"/>
    <property type="evidence" value="ECO:0007669"/>
    <property type="project" value="InterPro"/>
</dbReference>
<feature type="transmembrane region" description="Helical" evidence="6">
    <location>
        <begin position="70"/>
        <end position="88"/>
    </location>
</feature>